<evidence type="ECO:0000313" key="3">
    <source>
        <dbReference type="Proteomes" id="UP000247763"/>
    </source>
</evidence>
<evidence type="ECO:0000313" key="2">
    <source>
        <dbReference type="EMBL" id="AWM77103.1"/>
    </source>
</evidence>
<dbReference type="OrthoDB" id="7189102at2"/>
<dbReference type="AlphaFoldDB" id="A0A2Z3HKQ3"/>
<dbReference type="EMBL" id="CP029479">
    <property type="protein sequence ID" value="AWM77103.1"/>
    <property type="molecule type" value="Genomic_DNA"/>
</dbReference>
<sequence>MTEEPPKRRTLSLKPGVEVTRPLGPQPLEPLRSDRPARPPRPPRPFREAKPVERPSHGWKCKPCGAFFDPPAEGPDDEVVRCPGCNARIGIAGDFRQTPPPARLRARPMRH</sequence>
<reference evidence="3" key="1">
    <citation type="submission" date="2018-05" db="EMBL/GenBank/DDBJ databases">
        <title>Genome sequencing of Phenylobacterium sp. HYN0004.</title>
        <authorList>
            <person name="Yi H."/>
            <person name="Baek C."/>
        </authorList>
    </citation>
    <scope>NUCLEOTIDE SEQUENCE [LARGE SCALE GENOMIC DNA]</scope>
    <source>
        <strain evidence="3">HYN0004</strain>
    </source>
</reference>
<accession>A0A2Z3HKQ3</accession>
<keyword evidence="3" id="KW-1185">Reference proteome</keyword>
<dbReference type="KEGG" id="phb:HYN04_04620"/>
<proteinExistence type="predicted"/>
<name>A0A2Z3HKQ3_9CAUL</name>
<dbReference type="Proteomes" id="UP000247763">
    <property type="component" value="Chromosome"/>
</dbReference>
<dbReference type="RefSeq" id="WP_110449672.1">
    <property type="nucleotide sequence ID" value="NZ_CP029479.1"/>
</dbReference>
<organism evidence="2 3">
    <name type="scientific">Phenylobacterium parvum</name>
    <dbReference type="NCBI Taxonomy" id="2201350"/>
    <lineage>
        <taxon>Bacteria</taxon>
        <taxon>Pseudomonadati</taxon>
        <taxon>Pseudomonadota</taxon>
        <taxon>Alphaproteobacteria</taxon>
        <taxon>Caulobacterales</taxon>
        <taxon>Caulobacteraceae</taxon>
        <taxon>Phenylobacterium</taxon>
    </lineage>
</organism>
<feature type="compositionally biased region" description="Basic and acidic residues" evidence="1">
    <location>
        <begin position="45"/>
        <end position="56"/>
    </location>
</feature>
<evidence type="ECO:0000256" key="1">
    <source>
        <dbReference type="SAM" id="MobiDB-lite"/>
    </source>
</evidence>
<gene>
    <name evidence="2" type="ORF">HYN04_04620</name>
</gene>
<protein>
    <submittedName>
        <fullName evidence="2">Uncharacterized protein</fullName>
    </submittedName>
</protein>
<feature type="region of interest" description="Disordered" evidence="1">
    <location>
        <begin position="1"/>
        <end position="57"/>
    </location>
</feature>
<feature type="region of interest" description="Disordered" evidence="1">
    <location>
        <begin position="91"/>
        <end position="111"/>
    </location>
</feature>